<dbReference type="PANTHER" id="PTHR23504:SF15">
    <property type="entry name" value="MAJOR FACILITATOR SUPERFAMILY (MFS) PROFILE DOMAIN-CONTAINING PROTEIN"/>
    <property type="match status" value="1"/>
</dbReference>
<evidence type="ECO:0000256" key="1">
    <source>
        <dbReference type="ARBA" id="ARBA00004651"/>
    </source>
</evidence>
<keyword evidence="5 6" id="KW-0472">Membrane</keyword>
<dbReference type="InterPro" id="IPR001958">
    <property type="entry name" value="Tet-R_TetA/multi-R_MdtG-like"/>
</dbReference>
<reference evidence="9" key="1">
    <citation type="submission" date="2016-12" db="EMBL/GenBank/DDBJ databases">
        <title>Draft Genome Sequences od Carboxydothermus pertinax and islandicus, Hydrogenogenic Carboxydotrophic Bacteria.</title>
        <authorList>
            <person name="Fukuyama Y."/>
            <person name="Ohmae K."/>
            <person name="Yoneda Y."/>
            <person name="Yoshida T."/>
            <person name="Sako Y."/>
        </authorList>
    </citation>
    <scope>NUCLEOTIDE SEQUENCE [LARGE SCALE GENOMIC DNA]</scope>
    <source>
        <strain evidence="9">SET</strain>
    </source>
</reference>
<dbReference type="STRING" id="661089.ciss_02700"/>
<gene>
    <name evidence="8" type="ORF">ciss_02700</name>
</gene>
<dbReference type="GO" id="GO:0005886">
    <property type="term" value="C:plasma membrane"/>
    <property type="evidence" value="ECO:0007669"/>
    <property type="project" value="UniProtKB-SubCell"/>
</dbReference>
<evidence type="ECO:0000256" key="2">
    <source>
        <dbReference type="ARBA" id="ARBA00022448"/>
    </source>
</evidence>
<keyword evidence="9" id="KW-1185">Reference proteome</keyword>
<feature type="domain" description="Major facilitator superfamily (MFS) profile" evidence="7">
    <location>
        <begin position="1"/>
        <end position="335"/>
    </location>
</feature>
<evidence type="ECO:0000256" key="3">
    <source>
        <dbReference type="ARBA" id="ARBA00022692"/>
    </source>
</evidence>
<feature type="transmembrane region" description="Helical" evidence="6">
    <location>
        <begin position="302"/>
        <end position="328"/>
    </location>
</feature>
<feature type="transmembrane region" description="Helical" evidence="6">
    <location>
        <begin position="27"/>
        <end position="46"/>
    </location>
</feature>
<keyword evidence="3 6" id="KW-0812">Transmembrane</keyword>
<dbReference type="InterPro" id="IPR036259">
    <property type="entry name" value="MFS_trans_sf"/>
</dbReference>
<name>A0A1L8CZM0_9THEO</name>
<dbReference type="PANTHER" id="PTHR23504">
    <property type="entry name" value="MAJOR FACILITATOR SUPERFAMILY DOMAIN-CONTAINING PROTEIN 10"/>
    <property type="match status" value="1"/>
</dbReference>
<dbReference type="InterPro" id="IPR020846">
    <property type="entry name" value="MFS_dom"/>
</dbReference>
<keyword evidence="2" id="KW-0813">Transport</keyword>
<evidence type="ECO:0000313" key="8">
    <source>
        <dbReference type="EMBL" id="GAV24337.1"/>
    </source>
</evidence>
<dbReference type="Gene3D" id="1.20.1250.20">
    <property type="entry name" value="MFS general substrate transporter like domains"/>
    <property type="match status" value="1"/>
</dbReference>
<dbReference type="PRINTS" id="PR01035">
    <property type="entry name" value="TCRTETA"/>
</dbReference>
<organism evidence="8 9">
    <name type="scientific">Carboxydothermus islandicus</name>
    <dbReference type="NCBI Taxonomy" id="661089"/>
    <lineage>
        <taxon>Bacteria</taxon>
        <taxon>Bacillati</taxon>
        <taxon>Bacillota</taxon>
        <taxon>Clostridia</taxon>
        <taxon>Thermoanaerobacterales</taxon>
        <taxon>Thermoanaerobacteraceae</taxon>
        <taxon>Carboxydothermus</taxon>
    </lineage>
</organism>
<evidence type="ECO:0000259" key="7">
    <source>
        <dbReference type="PROSITE" id="PS50850"/>
    </source>
</evidence>
<comment type="caution">
    <text evidence="8">The sequence shown here is derived from an EMBL/GenBank/DDBJ whole genome shotgun (WGS) entry which is preliminary data.</text>
</comment>
<feature type="transmembrane region" description="Helical" evidence="6">
    <location>
        <begin position="52"/>
        <end position="74"/>
    </location>
</feature>
<comment type="subcellular location">
    <subcellularLocation>
        <location evidence="1">Cell membrane</location>
        <topology evidence="1">Multi-pass membrane protein</topology>
    </subcellularLocation>
</comment>
<dbReference type="CDD" id="cd17330">
    <property type="entry name" value="MFS_SLC46_TetA_like"/>
    <property type="match status" value="1"/>
</dbReference>
<evidence type="ECO:0000256" key="6">
    <source>
        <dbReference type="SAM" id="Phobius"/>
    </source>
</evidence>
<feature type="transmembrane region" description="Helical" evidence="6">
    <location>
        <begin position="245"/>
        <end position="266"/>
    </location>
</feature>
<keyword evidence="4 6" id="KW-1133">Transmembrane helix</keyword>
<dbReference type="AlphaFoldDB" id="A0A1L8CZM0"/>
<evidence type="ECO:0000256" key="4">
    <source>
        <dbReference type="ARBA" id="ARBA00022989"/>
    </source>
</evidence>
<sequence>MSVYAIMQFIFSPLWGRISDQKGRKPIFLVGIAGFIISFILFGLAQSLWMLFAARIIGGVLSSATMVTAMAYIADTTTEDERAKSMGLMEAAMGIGMILGPMLGGFLSEFGLPVPFFFAAGMAFITFIFSSLFLKEPVNHKSTHRDSTSFSNAFSIGWVFYLLAFLANFAIASHEATIAFYGSDTSGLNHTQMGLLFTIMGIAGTISQGILVNRFIKAVGEAATLATGLIISALAIAVIPFSHGFGLIALFSSLFYIGTSLATPCINSLLSRQTKKGYGSVMGLLNSAGSLGRIIGPTSGGALYHYVGAAFPFWTASLLFLFASLLWLKKMGTYQTTVSTR</sequence>
<feature type="transmembrane region" description="Helical" evidence="6">
    <location>
        <begin position="86"/>
        <end position="108"/>
    </location>
</feature>
<evidence type="ECO:0000313" key="9">
    <source>
        <dbReference type="Proteomes" id="UP000187338"/>
    </source>
</evidence>
<feature type="transmembrane region" description="Helical" evidence="6">
    <location>
        <begin position="193"/>
        <end position="212"/>
    </location>
</feature>
<dbReference type="GO" id="GO:0022857">
    <property type="term" value="F:transmembrane transporter activity"/>
    <property type="evidence" value="ECO:0007669"/>
    <property type="project" value="InterPro"/>
</dbReference>
<dbReference type="InterPro" id="IPR011701">
    <property type="entry name" value="MFS"/>
</dbReference>
<dbReference type="Proteomes" id="UP000187338">
    <property type="component" value="Unassembled WGS sequence"/>
</dbReference>
<dbReference type="EMBL" id="BDJL01000004">
    <property type="protein sequence ID" value="GAV24337.1"/>
    <property type="molecule type" value="Genomic_DNA"/>
</dbReference>
<dbReference type="Pfam" id="PF07690">
    <property type="entry name" value="MFS_1"/>
    <property type="match status" value="1"/>
</dbReference>
<accession>A0A1L8CZM0</accession>
<dbReference type="PROSITE" id="PS50850">
    <property type="entry name" value="MFS"/>
    <property type="match status" value="1"/>
</dbReference>
<feature type="transmembrane region" description="Helical" evidence="6">
    <location>
        <begin position="278"/>
        <end position="296"/>
    </location>
</feature>
<feature type="transmembrane region" description="Helical" evidence="6">
    <location>
        <begin position="154"/>
        <end position="173"/>
    </location>
</feature>
<protein>
    <submittedName>
        <fullName evidence="8">Multidrug efflux transporter</fullName>
    </submittedName>
</protein>
<dbReference type="SUPFAM" id="SSF103473">
    <property type="entry name" value="MFS general substrate transporter"/>
    <property type="match status" value="1"/>
</dbReference>
<evidence type="ECO:0000256" key="5">
    <source>
        <dbReference type="ARBA" id="ARBA00023136"/>
    </source>
</evidence>
<feature type="transmembrane region" description="Helical" evidence="6">
    <location>
        <begin position="114"/>
        <end position="134"/>
    </location>
</feature>
<feature type="transmembrane region" description="Helical" evidence="6">
    <location>
        <begin position="219"/>
        <end position="239"/>
    </location>
</feature>
<proteinExistence type="predicted"/>